<dbReference type="OrthoDB" id="8595084at2"/>
<reference evidence="1 2" key="1">
    <citation type="submission" date="2019-10" db="EMBL/GenBank/DDBJ databases">
        <title>Complete genome sequence of Vibrio sp. strain THAF100, isolated from non-filtered water from the water column of tank 6 of a marine aquarium containing stony-coral fragments. Water maintained at 26 degree C.</title>
        <authorList>
            <person name="Ruckert C."/>
            <person name="Franco A."/>
            <person name="Kalinowski J."/>
            <person name="Glaeser S."/>
        </authorList>
    </citation>
    <scope>NUCLEOTIDE SEQUENCE [LARGE SCALE GENOMIC DNA]</scope>
    <source>
        <strain evidence="1 2">THAF100</strain>
        <plasmid evidence="2">pthaf100_a</plasmid>
    </source>
</reference>
<name>A0A5P9CQP4_9VIBR</name>
<organism evidence="1 2">
    <name type="scientific">Vibrio aquimaris</name>
    <dbReference type="NCBI Taxonomy" id="2587862"/>
    <lineage>
        <taxon>Bacteria</taxon>
        <taxon>Pseudomonadati</taxon>
        <taxon>Pseudomonadota</taxon>
        <taxon>Gammaproteobacteria</taxon>
        <taxon>Vibrionales</taxon>
        <taxon>Vibrionaceae</taxon>
        <taxon>Vibrio</taxon>
    </lineage>
</organism>
<proteinExistence type="predicted"/>
<gene>
    <name evidence="1" type="ORF">FIV01_17915</name>
</gene>
<dbReference type="AlphaFoldDB" id="A0A5P9CQP4"/>
<dbReference type="RefSeq" id="WP_152432301.1">
    <property type="nucleotide sequence ID" value="NZ_CBCSDK010000013.1"/>
</dbReference>
<sequence length="96" mass="11355">MKFQFYYNQEFGRENFTYLNMEDETFLAEKDQLIKAGFEVDGDVILAQSSEEAVEKYKSNFIHVIQEYSNSHPESAIANFFIEVYKSIFKKKKKSN</sequence>
<evidence type="ECO:0000313" key="2">
    <source>
        <dbReference type="Proteomes" id="UP000326936"/>
    </source>
</evidence>
<protein>
    <submittedName>
        <fullName evidence="1">Uncharacterized protein</fullName>
    </submittedName>
</protein>
<geneLocation type="plasmid" evidence="2">
    <name>pthaf100_a</name>
</geneLocation>
<evidence type="ECO:0000313" key="1">
    <source>
        <dbReference type="EMBL" id="QFT28271.1"/>
    </source>
</evidence>
<dbReference type="EMBL" id="CP045351">
    <property type="protein sequence ID" value="QFT28271.1"/>
    <property type="molecule type" value="Genomic_DNA"/>
</dbReference>
<dbReference type="KEGG" id="vaq:FIV01_17915"/>
<dbReference type="Proteomes" id="UP000326936">
    <property type="component" value="Plasmid pTHAF100_a"/>
</dbReference>
<keyword evidence="2" id="KW-1185">Reference proteome</keyword>
<accession>A0A5P9CQP4</accession>
<keyword evidence="1" id="KW-0614">Plasmid</keyword>